<dbReference type="Proteomes" id="UP000431304">
    <property type="component" value="Unassembled WGS sequence"/>
</dbReference>
<keyword evidence="1" id="KW-0812">Transmembrane</keyword>
<keyword evidence="1" id="KW-1133">Transmembrane helix</keyword>
<gene>
    <name evidence="2" type="ORF">GKE72_09690</name>
</gene>
<sequence>MFLKIFLAAITVCSLLGCLGANRRDNKRIAAVVAIVALILFTVATLAESSIKAKEAQAAAVKKEATITGKGDAWGTITIKDETGETREYYWKEKEKE</sequence>
<evidence type="ECO:0000313" key="3">
    <source>
        <dbReference type="Proteomes" id="UP000431304"/>
    </source>
</evidence>
<evidence type="ECO:0000313" key="2">
    <source>
        <dbReference type="EMBL" id="MSD16330.1"/>
    </source>
</evidence>
<keyword evidence="1" id="KW-0472">Membrane</keyword>
<dbReference type="PROSITE" id="PS51257">
    <property type="entry name" value="PROKAR_LIPOPROTEIN"/>
    <property type="match status" value="1"/>
</dbReference>
<comment type="caution">
    <text evidence="2">The sequence shown here is derived from an EMBL/GenBank/DDBJ whole genome shotgun (WGS) entry which is preliminary data.</text>
</comment>
<dbReference type="EMBL" id="WKRA01000014">
    <property type="protein sequence ID" value="MSD16330.1"/>
    <property type="molecule type" value="Genomic_DNA"/>
</dbReference>
<reference evidence="2 3" key="1">
    <citation type="journal article" date="2019" name="Nat. Med.">
        <title>A library of human gut bacterial isolates paired with longitudinal multiomics data enables mechanistic microbiome research.</title>
        <authorList>
            <person name="Poyet M."/>
            <person name="Groussin M."/>
            <person name="Gibbons S.M."/>
            <person name="Avila-Pacheco J."/>
            <person name="Jiang X."/>
            <person name="Kearney S.M."/>
            <person name="Perrotta A.R."/>
            <person name="Berdy B."/>
            <person name="Zhao S."/>
            <person name="Lieberman T.D."/>
            <person name="Swanson P.K."/>
            <person name="Smith M."/>
            <person name="Roesemann S."/>
            <person name="Alexander J.E."/>
            <person name="Rich S.A."/>
            <person name="Livny J."/>
            <person name="Vlamakis H."/>
            <person name="Clish C."/>
            <person name="Bullock K."/>
            <person name="Deik A."/>
            <person name="Scott J."/>
            <person name="Pierce K.A."/>
            <person name="Xavier R.J."/>
            <person name="Alm E.J."/>
        </authorList>
    </citation>
    <scope>NUCLEOTIDE SEQUENCE [LARGE SCALE GENOMIC DNA]</scope>
    <source>
        <strain evidence="2 3">BIOML-A3</strain>
    </source>
</reference>
<protein>
    <submittedName>
        <fullName evidence="2">Uncharacterized protein</fullName>
    </submittedName>
</protein>
<organism evidence="2 3">
    <name type="scientific">Eubacterium ramulus</name>
    <dbReference type="NCBI Taxonomy" id="39490"/>
    <lineage>
        <taxon>Bacteria</taxon>
        <taxon>Bacillati</taxon>
        <taxon>Bacillota</taxon>
        <taxon>Clostridia</taxon>
        <taxon>Eubacteriales</taxon>
        <taxon>Eubacteriaceae</taxon>
        <taxon>Eubacterium</taxon>
    </lineage>
</organism>
<feature type="transmembrane region" description="Helical" evidence="1">
    <location>
        <begin position="30"/>
        <end position="47"/>
    </location>
</feature>
<evidence type="ECO:0000256" key="1">
    <source>
        <dbReference type="SAM" id="Phobius"/>
    </source>
</evidence>
<proteinExistence type="predicted"/>
<accession>A0A844E3V4</accession>
<dbReference type="AlphaFoldDB" id="A0A844E3V4"/>
<dbReference type="RefSeq" id="WP_154314716.1">
    <property type="nucleotide sequence ID" value="NZ_WKRA01000014.1"/>
</dbReference>
<name>A0A844E3V4_EUBRA</name>